<gene>
    <name evidence="2" type="primary">CLC-C</name>
    <name evidence="2" type="ORF">QJS10_CPA02g00808</name>
</gene>
<protein>
    <submittedName>
        <fullName evidence="2">Chloride channel protein CLC-c</fullName>
    </submittedName>
</protein>
<dbReference type="AlphaFoldDB" id="A0AAV9FEK3"/>
<evidence type="ECO:0000313" key="3">
    <source>
        <dbReference type="Proteomes" id="UP001180020"/>
    </source>
</evidence>
<dbReference type="EMBL" id="JAUJYO010000002">
    <property type="protein sequence ID" value="KAK1324016.1"/>
    <property type="molecule type" value="Genomic_DNA"/>
</dbReference>
<comment type="caution">
    <text evidence="2">The sequence shown here is derived from an EMBL/GenBank/DDBJ whole genome shotgun (WGS) entry which is preliminary data.</text>
</comment>
<sequence length="67" mass="7633">MDVQHHKNQQEGDIESSEWTDGMVTMMEKQESGPKEPLLLRRRTLNTTSQIAIVGSNVCPIESLDYE</sequence>
<proteinExistence type="predicted"/>
<reference evidence="2" key="1">
    <citation type="journal article" date="2023" name="Nat. Commun.">
        <title>Diploid and tetraploid genomes of Acorus and the evolution of monocots.</title>
        <authorList>
            <person name="Ma L."/>
            <person name="Liu K.W."/>
            <person name="Li Z."/>
            <person name="Hsiao Y.Y."/>
            <person name="Qi Y."/>
            <person name="Fu T."/>
            <person name="Tang G.D."/>
            <person name="Zhang D."/>
            <person name="Sun W.H."/>
            <person name="Liu D.K."/>
            <person name="Li Y."/>
            <person name="Chen G.Z."/>
            <person name="Liu X.D."/>
            <person name="Liao X.Y."/>
            <person name="Jiang Y.T."/>
            <person name="Yu X."/>
            <person name="Hao Y."/>
            <person name="Huang J."/>
            <person name="Zhao X.W."/>
            <person name="Ke S."/>
            <person name="Chen Y.Y."/>
            <person name="Wu W.L."/>
            <person name="Hsu J.L."/>
            <person name="Lin Y.F."/>
            <person name="Huang M.D."/>
            <person name="Li C.Y."/>
            <person name="Huang L."/>
            <person name="Wang Z.W."/>
            <person name="Zhao X."/>
            <person name="Zhong W.Y."/>
            <person name="Peng D.H."/>
            <person name="Ahmad S."/>
            <person name="Lan S."/>
            <person name="Zhang J.S."/>
            <person name="Tsai W.C."/>
            <person name="Van de Peer Y."/>
            <person name="Liu Z.J."/>
        </authorList>
    </citation>
    <scope>NUCLEOTIDE SEQUENCE</scope>
    <source>
        <strain evidence="2">CP</strain>
    </source>
</reference>
<feature type="region of interest" description="Disordered" evidence="1">
    <location>
        <begin position="1"/>
        <end position="36"/>
    </location>
</feature>
<organism evidence="2 3">
    <name type="scientific">Acorus calamus</name>
    <name type="common">Sweet flag</name>
    <dbReference type="NCBI Taxonomy" id="4465"/>
    <lineage>
        <taxon>Eukaryota</taxon>
        <taxon>Viridiplantae</taxon>
        <taxon>Streptophyta</taxon>
        <taxon>Embryophyta</taxon>
        <taxon>Tracheophyta</taxon>
        <taxon>Spermatophyta</taxon>
        <taxon>Magnoliopsida</taxon>
        <taxon>Liliopsida</taxon>
        <taxon>Acoraceae</taxon>
        <taxon>Acorus</taxon>
    </lineage>
</organism>
<accession>A0AAV9FEK3</accession>
<name>A0AAV9FEK3_ACOCL</name>
<keyword evidence="3" id="KW-1185">Reference proteome</keyword>
<dbReference type="Proteomes" id="UP001180020">
    <property type="component" value="Unassembled WGS sequence"/>
</dbReference>
<evidence type="ECO:0000256" key="1">
    <source>
        <dbReference type="SAM" id="MobiDB-lite"/>
    </source>
</evidence>
<evidence type="ECO:0000313" key="2">
    <source>
        <dbReference type="EMBL" id="KAK1324016.1"/>
    </source>
</evidence>
<reference evidence="2" key="2">
    <citation type="submission" date="2023-06" db="EMBL/GenBank/DDBJ databases">
        <authorList>
            <person name="Ma L."/>
            <person name="Liu K.-W."/>
            <person name="Li Z."/>
            <person name="Hsiao Y.-Y."/>
            <person name="Qi Y."/>
            <person name="Fu T."/>
            <person name="Tang G."/>
            <person name="Zhang D."/>
            <person name="Sun W.-H."/>
            <person name="Liu D.-K."/>
            <person name="Li Y."/>
            <person name="Chen G.-Z."/>
            <person name="Liu X.-D."/>
            <person name="Liao X.-Y."/>
            <person name="Jiang Y.-T."/>
            <person name="Yu X."/>
            <person name="Hao Y."/>
            <person name="Huang J."/>
            <person name="Zhao X.-W."/>
            <person name="Ke S."/>
            <person name="Chen Y.-Y."/>
            <person name="Wu W.-L."/>
            <person name="Hsu J.-L."/>
            <person name="Lin Y.-F."/>
            <person name="Huang M.-D."/>
            <person name="Li C.-Y."/>
            <person name="Huang L."/>
            <person name="Wang Z.-W."/>
            <person name="Zhao X."/>
            <person name="Zhong W.-Y."/>
            <person name="Peng D.-H."/>
            <person name="Ahmad S."/>
            <person name="Lan S."/>
            <person name="Zhang J.-S."/>
            <person name="Tsai W.-C."/>
            <person name="Van De Peer Y."/>
            <person name="Liu Z.-J."/>
        </authorList>
    </citation>
    <scope>NUCLEOTIDE SEQUENCE</scope>
    <source>
        <strain evidence="2">CP</strain>
        <tissue evidence="2">Leaves</tissue>
    </source>
</reference>
<feature type="compositionally biased region" description="Basic and acidic residues" evidence="1">
    <location>
        <begin position="1"/>
        <end position="10"/>
    </location>
</feature>